<evidence type="ECO:0000256" key="4">
    <source>
        <dbReference type="PIRSR" id="PIRSR036492-1"/>
    </source>
</evidence>
<proteinExistence type="inferred from homology"/>
<dbReference type="Gene3D" id="3.40.309.10">
    <property type="entry name" value="Aldehyde Dehydrogenase, Chain A, domain 2"/>
    <property type="match status" value="1"/>
</dbReference>
<dbReference type="InterPro" id="IPR016162">
    <property type="entry name" value="Ald_DH_N"/>
</dbReference>
<dbReference type="GO" id="GO:0006081">
    <property type="term" value="P:aldehyde metabolic process"/>
    <property type="evidence" value="ECO:0007669"/>
    <property type="project" value="InterPro"/>
</dbReference>
<dbReference type="InterPro" id="IPR012394">
    <property type="entry name" value="Aldehyde_DH_NAD(P)"/>
</dbReference>
<dbReference type="InterPro" id="IPR016161">
    <property type="entry name" value="Ald_DH/histidinol_DH"/>
</dbReference>
<dbReference type="AlphaFoldDB" id="A0A7J7KIL4"/>
<dbReference type="Pfam" id="PF00171">
    <property type="entry name" value="Aldedh"/>
    <property type="match status" value="2"/>
</dbReference>
<evidence type="ECO:0000256" key="2">
    <source>
        <dbReference type="ARBA" id="ARBA00023002"/>
    </source>
</evidence>
<evidence type="ECO:0000313" key="7">
    <source>
        <dbReference type="EMBL" id="KAF6038073.1"/>
    </source>
</evidence>
<dbReference type="Gene3D" id="3.40.605.10">
    <property type="entry name" value="Aldehyde Dehydrogenase, Chain A, domain 1"/>
    <property type="match status" value="1"/>
</dbReference>
<dbReference type="CDD" id="cd07087">
    <property type="entry name" value="ALDH_F3-13-14_CALDH-like"/>
    <property type="match status" value="1"/>
</dbReference>
<feature type="active site" evidence="4">
    <location>
        <position position="188"/>
    </location>
</feature>
<feature type="transmembrane region" description="Helical" evidence="5">
    <location>
        <begin position="443"/>
        <end position="465"/>
    </location>
</feature>
<gene>
    <name evidence="7" type="ORF">EB796_003631</name>
</gene>
<dbReference type="GO" id="GO:0005737">
    <property type="term" value="C:cytoplasm"/>
    <property type="evidence" value="ECO:0007669"/>
    <property type="project" value="TreeGrafter"/>
</dbReference>
<dbReference type="InterPro" id="IPR016163">
    <property type="entry name" value="Ald_DH_C"/>
</dbReference>
<dbReference type="FunFam" id="3.40.309.10:FF:000003">
    <property type="entry name" value="Aldehyde dehydrogenase"/>
    <property type="match status" value="1"/>
</dbReference>
<protein>
    <recommendedName>
        <fullName evidence="3">Aldehyde dehydrogenase</fullName>
    </recommendedName>
</protein>
<keyword evidence="5" id="KW-0812">Transmembrane</keyword>
<keyword evidence="5" id="KW-1133">Transmembrane helix</keyword>
<name>A0A7J7KIL4_BUGNE</name>
<dbReference type="EMBL" id="VXIV02000476">
    <property type="protein sequence ID" value="KAF6038073.1"/>
    <property type="molecule type" value="Genomic_DNA"/>
</dbReference>
<accession>A0A7J7KIL4</accession>
<comment type="caution">
    <text evidence="7">The sequence shown here is derived from an EMBL/GenBank/DDBJ whole genome shotgun (WGS) entry which is preliminary data.</text>
</comment>
<keyword evidence="5" id="KW-0472">Membrane</keyword>
<sequence>MEQYGKMVEDMRAVFKSGKTKTRDWRVSQLNAVIRFLTEKQREICEALKLDLLKDGYDSIVDEVAFCIDEAKWFLSNLNRLMKDKKLVNIGSTAYVHCEPLGVILDIGAWNYPIQIPISTMINIIAAGNCIVIKPSELAENTSKLLANLLPNYMDPLKWDHVIYTGSGPVGKIVYKAAAEHLTPCTLELGGKCPSYVDAGSDLDSVCNRICWAKFKNAGQTCISVDYIMEAFIQKLCDTIKEQYTDNPAQCDSYCQIINDRHFQRVSDLLDSSPGANIRLGGVSDRTARYFSPTVVTGVGPSDRMMQEEIFGPLLPVFAVRDHKEAIDFINGREKALHVNVFSKDKAVIDEFVQRTSSGGVSANDCIIFRIERGLPFGGVGASGFGCYGGDSGFENFSHRKSVLVKPQGMEFLNKMMRYSPHTPEKMKRLQFIFKLPERLNTLLKGLAVFVPAAVIIGVVLYFGITKGIPDSKTGHL</sequence>
<comment type="similarity">
    <text evidence="1 3">Belongs to the aldehyde dehydrogenase family.</text>
</comment>
<evidence type="ECO:0000256" key="5">
    <source>
        <dbReference type="SAM" id="Phobius"/>
    </source>
</evidence>
<keyword evidence="2 3" id="KW-0560">Oxidoreductase</keyword>
<organism evidence="7 8">
    <name type="scientific">Bugula neritina</name>
    <name type="common">Brown bryozoan</name>
    <name type="synonym">Sertularia neritina</name>
    <dbReference type="NCBI Taxonomy" id="10212"/>
    <lineage>
        <taxon>Eukaryota</taxon>
        <taxon>Metazoa</taxon>
        <taxon>Spiralia</taxon>
        <taxon>Lophotrochozoa</taxon>
        <taxon>Bryozoa</taxon>
        <taxon>Gymnolaemata</taxon>
        <taxon>Cheilostomatida</taxon>
        <taxon>Flustrina</taxon>
        <taxon>Buguloidea</taxon>
        <taxon>Bugulidae</taxon>
        <taxon>Bugula</taxon>
    </lineage>
</organism>
<dbReference type="PANTHER" id="PTHR43570">
    <property type="entry name" value="ALDEHYDE DEHYDROGENASE"/>
    <property type="match status" value="1"/>
</dbReference>
<feature type="domain" description="Aldehyde dehydrogenase" evidence="6">
    <location>
        <begin position="159"/>
        <end position="403"/>
    </location>
</feature>
<keyword evidence="8" id="KW-1185">Reference proteome</keyword>
<evidence type="ECO:0000256" key="1">
    <source>
        <dbReference type="ARBA" id="ARBA00009986"/>
    </source>
</evidence>
<dbReference type="InterPro" id="IPR015590">
    <property type="entry name" value="Aldehyde_DH_dom"/>
</dbReference>
<dbReference type="GO" id="GO:0004029">
    <property type="term" value="F:aldehyde dehydrogenase (NAD+) activity"/>
    <property type="evidence" value="ECO:0007669"/>
    <property type="project" value="TreeGrafter"/>
</dbReference>
<reference evidence="7" key="1">
    <citation type="submission" date="2020-06" db="EMBL/GenBank/DDBJ databases">
        <title>Draft genome of Bugula neritina, a colonial animal packing powerful symbionts and potential medicines.</title>
        <authorList>
            <person name="Rayko M."/>
        </authorList>
    </citation>
    <scope>NUCLEOTIDE SEQUENCE [LARGE SCALE GENOMIC DNA]</scope>
    <source>
        <strain evidence="7">Kwan_BN1</strain>
    </source>
</reference>
<feature type="domain" description="Aldehyde dehydrogenase" evidence="6">
    <location>
        <begin position="2"/>
        <end position="150"/>
    </location>
</feature>
<dbReference type="OrthoDB" id="440325at2759"/>
<evidence type="ECO:0000313" key="8">
    <source>
        <dbReference type="Proteomes" id="UP000593567"/>
    </source>
</evidence>
<evidence type="ECO:0000259" key="6">
    <source>
        <dbReference type="Pfam" id="PF00171"/>
    </source>
</evidence>
<dbReference type="SUPFAM" id="SSF53720">
    <property type="entry name" value="ALDH-like"/>
    <property type="match status" value="1"/>
</dbReference>
<evidence type="ECO:0000256" key="3">
    <source>
        <dbReference type="PIRNR" id="PIRNR036492"/>
    </source>
</evidence>
<dbReference type="PIRSF" id="PIRSF036492">
    <property type="entry name" value="ALDH"/>
    <property type="match status" value="1"/>
</dbReference>
<feature type="active site" evidence="4">
    <location>
        <position position="222"/>
    </location>
</feature>
<dbReference type="PANTHER" id="PTHR43570:SF16">
    <property type="entry name" value="ALDEHYDE DEHYDROGENASE TYPE III, ISOFORM Q"/>
    <property type="match status" value="1"/>
</dbReference>
<dbReference type="Proteomes" id="UP000593567">
    <property type="component" value="Unassembled WGS sequence"/>
</dbReference>